<proteinExistence type="predicted"/>
<keyword evidence="3" id="KW-1185">Reference proteome</keyword>
<dbReference type="CDD" id="cd06529">
    <property type="entry name" value="S24_LexA-like"/>
    <property type="match status" value="1"/>
</dbReference>
<feature type="domain" description="Peptidase S24/S26A/S26B/S26C" evidence="1">
    <location>
        <begin position="62"/>
        <end position="125"/>
    </location>
</feature>
<gene>
    <name evidence="2" type="ORF">N0D28_08135</name>
</gene>
<name>A0ABY5YD22_9DEIO</name>
<dbReference type="RefSeq" id="WP_260559035.1">
    <property type="nucleotide sequence ID" value="NZ_BAABEC010000059.1"/>
</dbReference>
<dbReference type="InterPro" id="IPR036286">
    <property type="entry name" value="LexA/Signal_pep-like_sf"/>
</dbReference>
<dbReference type="SUPFAM" id="SSF51306">
    <property type="entry name" value="LexA/Signal peptidase"/>
    <property type="match status" value="1"/>
</dbReference>
<sequence length="151" mass="16611">MFYQLGHVFPRSVPTYKPLVLSGVAYASRLEFPVSDWGVDFEAGAPLRLLPSQRTALTEAWLVSGDSMSPTIKNGDIILINPSEAYSTHLPCAFQTPYGVMVKRRGVDGRGRNCLLSDNPDVPPFYDLDEAIALGSVYAAYLGPRKIRYIG</sequence>
<evidence type="ECO:0000313" key="2">
    <source>
        <dbReference type="EMBL" id="UWX62740.1"/>
    </source>
</evidence>
<reference evidence="2" key="1">
    <citation type="submission" date="2022-09" db="EMBL/GenBank/DDBJ databases">
        <title>genome sequence of Deinococcus rubellus.</title>
        <authorList>
            <person name="Srinivasan S."/>
        </authorList>
    </citation>
    <scope>NUCLEOTIDE SEQUENCE</scope>
    <source>
        <strain evidence="2">Ant6</strain>
    </source>
</reference>
<accession>A0ABY5YD22</accession>
<dbReference type="Gene3D" id="2.10.109.10">
    <property type="entry name" value="Umud Fragment, subunit A"/>
    <property type="match status" value="1"/>
</dbReference>
<organism evidence="2 3">
    <name type="scientific">Deinococcus rubellus</name>
    <dbReference type="NCBI Taxonomy" id="1889240"/>
    <lineage>
        <taxon>Bacteria</taxon>
        <taxon>Thermotogati</taxon>
        <taxon>Deinococcota</taxon>
        <taxon>Deinococci</taxon>
        <taxon>Deinococcales</taxon>
        <taxon>Deinococcaceae</taxon>
        <taxon>Deinococcus</taxon>
    </lineage>
</organism>
<dbReference type="EMBL" id="CP104213">
    <property type="protein sequence ID" value="UWX62740.1"/>
    <property type="molecule type" value="Genomic_DNA"/>
</dbReference>
<dbReference type="Proteomes" id="UP001060261">
    <property type="component" value="Chromosome"/>
</dbReference>
<protein>
    <submittedName>
        <fullName evidence="2">S24 family peptidase</fullName>
    </submittedName>
</protein>
<dbReference type="InterPro" id="IPR015927">
    <property type="entry name" value="Peptidase_S24_S26A/B/C"/>
</dbReference>
<dbReference type="InterPro" id="IPR039418">
    <property type="entry name" value="LexA-like"/>
</dbReference>
<evidence type="ECO:0000259" key="1">
    <source>
        <dbReference type="Pfam" id="PF00717"/>
    </source>
</evidence>
<dbReference type="Pfam" id="PF00717">
    <property type="entry name" value="Peptidase_S24"/>
    <property type="match status" value="1"/>
</dbReference>
<evidence type="ECO:0000313" key="3">
    <source>
        <dbReference type="Proteomes" id="UP001060261"/>
    </source>
</evidence>